<keyword evidence="9" id="KW-1185">Reference proteome</keyword>
<dbReference type="GO" id="GO:0004497">
    <property type="term" value="F:monooxygenase activity"/>
    <property type="evidence" value="ECO:0007669"/>
    <property type="project" value="UniProtKB-KW"/>
</dbReference>
<dbReference type="InterPro" id="IPR036188">
    <property type="entry name" value="FAD/NAD-bd_sf"/>
</dbReference>
<dbReference type="PANTHER" id="PTHR13789:SF261">
    <property type="entry name" value="HYDROXYLASE, PUTATIVE (AFU_ORTHOLOGUE AFUA_7G00590)-RELATED"/>
    <property type="match status" value="1"/>
</dbReference>
<dbReference type="GO" id="GO:0071949">
    <property type="term" value="F:FAD binding"/>
    <property type="evidence" value="ECO:0007669"/>
    <property type="project" value="InterPro"/>
</dbReference>
<dbReference type="EMBL" id="JAUIQD010000008">
    <property type="protein sequence ID" value="KAK3341728.1"/>
    <property type="molecule type" value="Genomic_DNA"/>
</dbReference>
<dbReference type="InterPro" id="IPR023375">
    <property type="entry name" value="ADC_dom_sf"/>
</dbReference>
<comment type="similarity">
    <text evidence="1">Belongs to the paxM FAD-dependent monooxygenase family.</text>
</comment>
<proteinExistence type="inferred from homology"/>
<dbReference type="SUPFAM" id="SSF51905">
    <property type="entry name" value="FAD/NAD(P)-binding domain"/>
    <property type="match status" value="1"/>
</dbReference>
<dbReference type="SUPFAM" id="SSF160104">
    <property type="entry name" value="Acetoacetate decarboxylase-like"/>
    <property type="match status" value="1"/>
</dbReference>
<evidence type="ECO:0000259" key="7">
    <source>
        <dbReference type="Pfam" id="PF01494"/>
    </source>
</evidence>
<dbReference type="Gene3D" id="2.40.400.10">
    <property type="entry name" value="Acetoacetate decarboxylase-like"/>
    <property type="match status" value="1"/>
</dbReference>
<reference evidence="8" key="1">
    <citation type="journal article" date="2023" name="Mol. Phylogenet. Evol.">
        <title>Genome-scale phylogeny and comparative genomics of the fungal order Sordariales.</title>
        <authorList>
            <person name="Hensen N."/>
            <person name="Bonometti L."/>
            <person name="Westerberg I."/>
            <person name="Brannstrom I.O."/>
            <person name="Guillou S."/>
            <person name="Cros-Aarteil S."/>
            <person name="Calhoun S."/>
            <person name="Haridas S."/>
            <person name="Kuo A."/>
            <person name="Mondo S."/>
            <person name="Pangilinan J."/>
            <person name="Riley R."/>
            <person name="LaButti K."/>
            <person name="Andreopoulos B."/>
            <person name="Lipzen A."/>
            <person name="Chen C."/>
            <person name="Yan M."/>
            <person name="Daum C."/>
            <person name="Ng V."/>
            <person name="Clum A."/>
            <person name="Steindorff A."/>
            <person name="Ohm R.A."/>
            <person name="Martin F."/>
            <person name="Silar P."/>
            <person name="Natvig D.O."/>
            <person name="Lalanne C."/>
            <person name="Gautier V."/>
            <person name="Ament-Velasquez S.L."/>
            <person name="Kruys A."/>
            <person name="Hutchinson M.I."/>
            <person name="Powell A.J."/>
            <person name="Barry K."/>
            <person name="Miller A.N."/>
            <person name="Grigoriev I.V."/>
            <person name="Debuchy R."/>
            <person name="Gladieux P."/>
            <person name="Hiltunen Thoren M."/>
            <person name="Johannesson H."/>
        </authorList>
    </citation>
    <scope>NUCLEOTIDE SEQUENCE</scope>
    <source>
        <strain evidence="8">CBS 955.72</strain>
    </source>
</reference>
<evidence type="ECO:0000256" key="5">
    <source>
        <dbReference type="ARBA" id="ARBA00023033"/>
    </source>
</evidence>
<evidence type="ECO:0000313" key="9">
    <source>
        <dbReference type="Proteomes" id="UP001275084"/>
    </source>
</evidence>
<comment type="caution">
    <text evidence="8">The sequence shown here is derived from an EMBL/GenBank/DDBJ whole genome shotgun (WGS) entry which is preliminary data.</text>
</comment>
<gene>
    <name evidence="8" type="ORF">B0T25DRAFT_488582</name>
</gene>
<evidence type="ECO:0000256" key="4">
    <source>
        <dbReference type="ARBA" id="ARBA00023002"/>
    </source>
</evidence>
<evidence type="ECO:0000313" key="8">
    <source>
        <dbReference type="EMBL" id="KAK3341728.1"/>
    </source>
</evidence>
<reference evidence="8" key="2">
    <citation type="submission" date="2023-06" db="EMBL/GenBank/DDBJ databases">
        <authorList>
            <consortium name="Lawrence Berkeley National Laboratory"/>
            <person name="Haridas S."/>
            <person name="Hensen N."/>
            <person name="Bonometti L."/>
            <person name="Westerberg I."/>
            <person name="Brannstrom I.O."/>
            <person name="Guillou S."/>
            <person name="Cros-Aarteil S."/>
            <person name="Calhoun S."/>
            <person name="Kuo A."/>
            <person name="Mondo S."/>
            <person name="Pangilinan J."/>
            <person name="Riley R."/>
            <person name="Labutti K."/>
            <person name="Andreopoulos B."/>
            <person name="Lipzen A."/>
            <person name="Chen C."/>
            <person name="Yanf M."/>
            <person name="Daum C."/>
            <person name="Ng V."/>
            <person name="Clum A."/>
            <person name="Steindorff A."/>
            <person name="Ohm R."/>
            <person name="Martin F."/>
            <person name="Silar P."/>
            <person name="Natvig D."/>
            <person name="Lalanne C."/>
            <person name="Gautier V."/>
            <person name="Ament-Velasquez S.L."/>
            <person name="Kruys A."/>
            <person name="Hutchinson M.I."/>
            <person name="Powell A.J."/>
            <person name="Barry K."/>
            <person name="Miller A.N."/>
            <person name="Grigoriev I.V."/>
            <person name="Debuchy R."/>
            <person name="Gladieux P."/>
            <person name="Thoren M.H."/>
            <person name="Johannesson H."/>
        </authorList>
    </citation>
    <scope>NUCLEOTIDE SEQUENCE</scope>
    <source>
        <strain evidence="8">CBS 955.72</strain>
    </source>
</reference>
<dbReference type="SUPFAM" id="SSF54373">
    <property type="entry name" value="FAD-linked reductases, C-terminal domain"/>
    <property type="match status" value="1"/>
</dbReference>
<sequence length="680" mass="74852">MSDIPTITPPPPRGAPSPTAPTPLQIAIVGAGIGGLSAAVGLRKAGHDVTVYEQSALVTEQGAAIHLAPNANGILRRWGIAAEAFGGNAMARLVEHAADGRVRRDVDLAGANARWQHPWHLVHRATLHMVLQALFTQSGGVVKTKVRVEGVESGTGRVVLEEGEGRGDVVVGADGIYSTTRAGVKDAKLFSSGKAAFRFLIHRHQAEEDPVTAPLVEKRDTLHMWYGEDRRIVMYPCNNNEVLNFVCIHPDAESFATERDEWGKQATLYQLLKVYKDFDPVVKALMSKVAHELYRLQVWQLLDMETLPTWTTGKLVLLGDAAHPFTPHQGQGAGQAIEDAAALTVVLPLGTTPNEVPERLALYERIRYERAHAIQEYSRLAGRDWVNGEPTVDMMAYTNYNFGYDEFDHATNIFRRWKWAKNPDAYRFSPQIPTPFGPFSPPKASSPVDDLNSTLSHARLEPPRTKTIATLRFKTSRTFLETLLPTSQFRFTAPDTVATASYVTTTTHYHHHPVDRAETNLSLYFHGVQYRRADGTVAAGSYLAAVFGPPAEGKDGVSRVPCDVAMDYVKDWACRIVLSWEGVRFGEFGWEWLEEGKVGDKEGGDVLVYRRGGDGEECVAVPRAEEAGTVVSVFGGRKGAEVDFDAKDWGQLPTLHHVAAVLADIPVLEALRMEVVEVRV</sequence>
<dbReference type="PANTHER" id="PTHR13789">
    <property type="entry name" value="MONOOXYGENASE"/>
    <property type="match status" value="1"/>
</dbReference>
<dbReference type="InterPro" id="IPR002938">
    <property type="entry name" value="FAD-bd"/>
</dbReference>
<keyword evidence="3" id="KW-0274">FAD</keyword>
<dbReference type="InterPro" id="IPR050493">
    <property type="entry name" value="FAD-dep_Monooxygenase_BioMet"/>
</dbReference>
<keyword evidence="5" id="KW-0503">Monooxygenase</keyword>
<dbReference type="AlphaFoldDB" id="A0AAJ0H6X2"/>
<organism evidence="8 9">
    <name type="scientific">Lasiosphaeria hispida</name>
    <dbReference type="NCBI Taxonomy" id="260671"/>
    <lineage>
        <taxon>Eukaryota</taxon>
        <taxon>Fungi</taxon>
        <taxon>Dikarya</taxon>
        <taxon>Ascomycota</taxon>
        <taxon>Pezizomycotina</taxon>
        <taxon>Sordariomycetes</taxon>
        <taxon>Sordariomycetidae</taxon>
        <taxon>Sordariales</taxon>
        <taxon>Lasiosphaeriaceae</taxon>
        <taxon>Lasiosphaeria</taxon>
    </lineage>
</organism>
<accession>A0AAJ0H6X2</accession>
<dbReference type="Gene3D" id="3.50.50.60">
    <property type="entry name" value="FAD/NAD(P)-binding domain"/>
    <property type="match status" value="1"/>
</dbReference>
<evidence type="ECO:0000256" key="1">
    <source>
        <dbReference type="ARBA" id="ARBA00007992"/>
    </source>
</evidence>
<feature type="region of interest" description="Disordered" evidence="6">
    <location>
        <begin position="1"/>
        <end position="22"/>
    </location>
</feature>
<protein>
    <recommendedName>
        <fullName evidence="7">FAD-binding domain-containing protein</fullName>
    </recommendedName>
</protein>
<dbReference type="Proteomes" id="UP001275084">
    <property type="component" value="Unassembled WGS sequence"/>
</dbReference>
<evidence type="ECO:0000256" key="3">
    <source>
        <dbReference type="ARBA" id="ARBA00022827"/>
    </source>
</evidence>
<evidence type="ECO:0000256" key="6">
    <source>
        <dbReference type="SAM" id="MobiDB-lite"/>
    </source>
</evidence>
<keyword evidence="2" id="KW-0285">Flavoprotein</keyword>
<feature type="compositionally biased region" description="Pro residues" evidence="6">
    <location>
        <begin position="7"/>
        <end position="21"/>
    </location>
</feature>
<name>A0AAJ0H6X2_9PEZI</name>
<keyword evidence="4" id="KW-0560">Oxidoreductase</keyword>
<feature type="domain" description="FAD-binding" evidence="7">
    <location>
        <begin position="25"/>
        <end position="375"/>
    </location>
</feature>
<dbReference type="Pfam" id="PF01494">
    <property type="entry name" value="FAD_binding_3"/>
    <property type="match status" value="1"/>
</dbReference>
<dbReference type="PRINTS" id="PR00420">
    <property type="entry name" value="RNGMNOXGNASE"/>
</dbReference>
<evidence type="ECO:0000256" key="2">
    <source>
        <dbReference type="ARBA" id="ARBA00022630"/>
    </source>
</evidence>